<proteinExistence type="predicted"/>
<gene>
    <name evidence="2" type="ORF">BGHDH14_bgh06799</name>
</gene>
<dbReference type="Proteomes" id="UP000015441">
    <property type="component" value="Unassembled WGS sequence"/>
</dbReference>
<keyword evidence="1" id="KW-1133">Transmembrane helix</keyword>
<feature type="transmembrane region" description="Helical" evidence="1">
    <location>
        <begin position="137"/>
        <end position="158"/>
    </location>
</feature>
<evidence type="ECO:0000313" key="2">
    <source>
        <dbReference type="EMBL" id="CCU82859.1"/>
    </source>
</evidence>
<dbReference type="AlphaFoldDB" id="N1JJ20"/>
<dbReference type="OrthoDB" id="5342507at2759"/>
<name>N1JJ20_BLUG1</name>
<keyword evidence="1" id="KW-0472">Membrane</keyword>
<dbReference type="HOGENOM" id="CLU_1042034_0_0_1"/>
<evidence type="ECO:0000313" key="3">
    <source>
        <dbReference type="Proteomes" id="UP000015441"/>
    </source>
</evidence>
<feature type="transmembrane region" description="Helical" evidence="1">
    <location>
        <begin position="51"/>
        <end position="76"/>
    </location>
</feature>
<evidence type="ECO:0000256" key="1">
    <source>
        <dbReference type="SAM" id="Phobius"/>
    </source>
</evidence>
<keyword evidence="1" id="KW-0812">Transmembrane</keyword>
<keyword evidence="3" id="KW-1185">Reference proteome</keyword>
<protein>
    <submittedName>
        <fullName evidence="2">Uncharacterized protein</fullName>
    </submittedName>
</protein>
<feature type="transmembrane region" description="Helical" evidence="1">
    <location>
        <begin position="17"/>
        <end position="39"/>
    </location>
</feature>
<organism evidence="2 3">
    <name type="scientific">Blumeria graminis f. sp. hordei (strain DH14)</name>
    <name type="common">Barley powdery mildew</name>
    <name type="synonym">Oidium monilioides f. sp. hordei</name>
    <dbReference type="NCBI Taxonomy" id="546991"/>
    <lineage>
        <taxon>Eukaryota</taxon>
        <taxon>Fungi</taxon>
        <taxon>Dikarya</taxon>
        <taxon>Ascomycota</taxon>
        <taxon>Pezizomycotina</taxon>
        <taxon>Leotiomycetes</taxon>
        <taxon>Erysiphales</taxon>
        <taxon>Erysiphaceae</taxon>
        <taxon>Blumeria</taxon>
        <taxon>Blumeria hordei</taxon>
    </lineage>
</organism>
<dbReference type="eggNOG" id="ENOG502SP9C">
    <property type="taxonomic scope" value="Eukaryota"/>
</dbReference>
<accession>N1JJ20</accession>
<sequence length="266" mass="28819">MKTNTEASGFVFRSTSAFLYLAAIICSTIIFGIHAYLLAAFRVSGLPITKYLSAASGISGSAILGLVLLGVLAIFLDVTYIGAFTYVAWANHLGAGRCSKEETTIISGSGIVGSLRNDQVNGLPNKTTACRLETTSLVISGIISFIFMLHIPATIFAVRRQRYFAYPQKNQNPIRKSFCKFWKYKVRHAKHVPTDKINPDALPKHATPTEISEFYTVQTDPEPLENSASKMVVKGDTSYANITQAPLASCQVARISNSVATAASAR</sequence>
<comment type="caution">
    <text evidence="2">The sequence shown here is derived from an EMBL/GenBank/DDBJ whole genome shotgun (WGS) entry which is preliminary data.</text>
</comment>
<reference evidence="2 3" key="1">
    <citation type="journal article" date="2010" name="Science">
        <title>Genome expansion and gene loss in powdery mildew fungi reveal tradeoffs in extreme parasitism.</title>
        <authorList>
            <person name="Spanu P.D."/>
            <person name="Abbott J.C."/>
            <person name="Amselem J."/>
            <person name="Burgis T.A."/>
            <person name="Soanes D.M."/>
            <person name="Stueber K."/>
            <person name="Ver Loren van Themaat E."/>
            <person name="Brown J.K.M."/>
            <person name="Butcher S.A."/>
            <person name="Gurr S.J."/>
            <person name="Lebrun M.-H."/>
            <person name="Ridout C.J."/>
            <person name="Schulze-Lefert P."/>
            <person name="Talbot N.J."/>
            <person name="Ahmadinejad N."/>
            <person name="Ametz C."/>
            <person name="Barton G.R."/>
            <person name="Benjdia M."/>
            <person name="Bidzinski P."/>
            <person name="Bindschedler L.V."/>
            <person name="Both M."/>
            <person name="Brewer M.T."/>
            <person name="Cadle-Davidson L."/>
            <person name="Cadle-Davidson M.M."/>
            <person name="Collemare J."/>
            <person name="Cramer R."/>
            <person name="Frenkel O."/>
            <person name="Godfrey D."/>
            <person name="Harriman J."/>
            <person name="Hoede C."/>
            <person name="King B.C."/>
            <person name="Klages S."/>
            <person name="Kleemann J."/>
            <person name="Knoll D."/>
            <person name="Koti P.S."/>
            <person name="Kreplak J."/>
            <person name="Lopez-Ruiz F.J."/>
            <person name="Lu X."/>
            <person name="Maekawa T."/>
            <person name="Mahanil S."/>
            <person name="Micali C."/>
            <person name="Milgroom M.G."/>
            <person name="Montana G."/>
            <person name="Noir S."/>
            <person name="O'Connell R.J."/>
            <person name="Oberhaensli S."/>
            <person name="Parlange F."/>
            <person name="Pedersen C."/>
            <person name="Quesneville H."/>
            <person name="Reinhardt R."/>
            <person name="Rott M."/>
            <person name="Sacristan S."/>
            <person name="Schmidt S.M."/>
            <person name="Schoen M."/>
            <person name="Skamnioti P."/>
            <person name="Sommer H."/>
            <person name="Stephens A."/>
            <person name="Takahara H."/>
            <person name="Thordal-Christensen H."/>
            <person name="Vigouroux M."/>
            <person name="Wessling R."/>
            <person name="Wicker T."/>
            <person name="Panstruga R."/>
        </authorList>
    </citation>
    <scope>NUCLEOTIDE SEQUENCE [LARGE SCALE GENOMIC DNA]</scope>
    <source>
        <strain evidence="2">DH14</strain>
    </source>
</reference>
<dbReference type="EMBL" id="CAUH01007133">
    <property type="protein sequence ID" value="CCU82859.1"/>
    <property type="molecule type" value="Genomic_DNA"/>
</dbReference>
<dbReference type="InParanoid" id="N1JJ20"/>